<dbReference type="EMBL" id="CAXDID020000507">
    <property type="protein sequence ID" value="CAL6098310.1"/>
    <property type="molecule type" value="Genomic_DNA"/>
</dbReference>
<evidence type="ECO:0000313" key="5">
    <source>
        <dbReference type="EMBL" id="CAL6098310.1"/>
    </source>
</evidence>
<reference evidence="2" key="1">
    <citation type="submission" date="2023-06" db="EMBL/GenBank/DDBJ databases">
        <authorList>
            <person name="Kurt Z."/>
        </authorList>
    </citation>
    <scope>NUCLEOTIDE SEQUENCE</scope>
</reference>
<reference evidence="4 6" key="2">
    <citation type="submission" date="2024-07" db="EMBL/GenBank/DDBJ databases">
        <authorList>
            <person name="Akdeniz Z."/>
        </authorList>
    </citation>
    <scope>NUCLEOTIDE SEQUENCE [LARGE SCALE GENOMIC DNA]</scope>
</reference>
<evidence type="ECO:0000256" key="1">
    <source>
        <dbReference type="SAM" id="MobiDB-lite"/>
    </source>
</evidence>
<dbReference type="EMBL" id="CAXDID020000091">
    <property type="protein sequence ID" value="CAL6022365.1"/>
    <property type="molecule type" value="Genomic_DNA"/>
</dbReference>
<evidence type="ECO:0000313" key="4">
    <source>
        <dbReference type="EMBL" id="CAL6022365.1"/>
    </source>
</evidence>
<organism evidence="2">
    <name type="scientific">Hexamita inflata</name>
    <dbReference type="NCBI Taxonomy" id="28002"/>
    <lineage>
        <taxon>Eukaryota</taxon>
        <taxon>Metamonada</taxon>
        <taxon>Diplomonadida</taxon>
        <taxon>Hexamitidae</taxon>
        <taxon>Hexamitinae</taxon>
        <taxon>Hexamita</taxon>
    </lineage>
</organism>
<proteinExistence type="predicted"/>
<evidence type="ECO:0000313" key="3">
    <source>
        <dbReference type="EMBL" id="CAI9972972.1"/>
    </source>
</evidence>
<gene>
    <name evidence="4" type="ORF">HINF_LOCUS28610</name>
    <name evidence="2" type="ORF">HINF_LOCUS32048</name>
    <name evidence="3" type="ORF">HINF_LOCUS60617</name>
    <name evidence="5" type="ORF">HINF_LOCUS69548</name>
</gene>
<dbReference type="EMBL" id="CATOUU010000724">
    <property type="protein sequence ID" value="CAI9944403.1"/>
    <property type="molecule type" value="Genomic_DNA"/>
</dbReference>
<dbReference type="Proteomes" id="UP001642409">
    <property type="component" value="Unassembled WGS sequence"/>
</dbReference>
<feature type="compositionally biased region" description="Polar residues" evidence="1">
    <location>
        <begin position="1"/>
        <end position="12"/>
    </location>
</feature>
<sequence length="149" mass="17005">MQNNNNKQQANPIDNEEVLNSSSSESFDIEISDSNEQTTQQNAQMKQDQNEDSEIEFNISDSELSENDQNKEKIIQEKLVELPPHQTIVVPDVEQFITELETVLGVERNQILTVVQDTVLNNGTHQIKIQINAENKKNVEQAIAKMNRE</sequence>
<evidence type="ECO:0000313" key="2">
    <source>
        <dbReference type="EMBL" id="CAI9944403.1"/>
    </source>
</evidence>
<feature type="compositionally biased region" description="Polar residues" evidence="1">
    <location>
        <begin position="35"/>
        <end position="47"/>
    </location>
</feature>
<name>A0AA86PVI4_9EUKA</name>
<comment type="caution">
    <text evidence="2">The sequence shown here is derived from an EMBL/GenBank/DDBJ whole genome shotgun (WGS) entry which is preliminary data.</text>
</comment>
<keyword evidence="6" id="KW-1185">Reference proteome</keyword>
<feature type="region of interest" description="Disordered" evidence="1">
    <location>
        <begin position="1"/>
        <end position="54"/>
    </location>
</feature>
<evidence type="ECO:0000313" key="6">
    <source>
        <dbReference type="Proteomes" id="UP001642409"/>
    </source>
</evidence>
<accession>A0AA86PVI4</accession>
<dbReference type="EMBL" id="CATOUU010001118">
    <property type="protein sequence ID" value="CAI9972972.1"/>
    <property type="molecule type" value="Genomic_DNA"/>
</dbReference>
<dbReference type="AlphaFoldDB" id="A0AA86PVI4"/>
<protein>
    <submittedName>
        <fullName evidence="4">Hypothetical_protein</fullName>
    </submittedName>
</protein>